<evidence type="ECO:0000313" key="3">
    <source>
        <dbReference type="Proteomes" id="UP001215280"/>
    </source>
</evidence>
<feature type="region of interest" description="Disordered" evidence="1">
    <location>
        <begin position="1"/>
        <end position="43"/>
    </location>
</feature>
<evidence type="ECO:0000256" key="1">
    <source>
        <dbReference type="SAM" id="MobiDB-lite"/>
    </source>
</evidence>
<organism evidence="2 3">
    <name type="scientific">Mycena maculata</name>
    <dbReference type="NCBI Taxonomy" id="230809"/>
    <lineage>
        <taxon>Eukaryota</taxon>
        <taxon>Fungi</taxon>
        <taxon>Dikarya</taxon>
        <taxon>Basidiomycota</taxon>
        <taxon>Agaricomycotina</taxon>
        <taxon>Agaricomycetes</taxon>
        <taxon>Agaricomycetidae</taxon>
        <taxon>Agaricales</taxon>
        <taxon>Marasmiineae</taxon>
        <taxon>Mycenaceae</taxon>
        <taxon>Mycena</taxon>
    </lineage>
</organism>
<gene>
    <name evidence="2" type="ORF">DFH07DRAFT_785389</name>
</gene>
<name>A0AAD7HBC7_9AGAR</name>
<protein>
    <submittedName>
        <fullName evidence="2">Uncharacterized protein</fullName>
    </submittedName>
</protein>
<dbReference type="AlphaFoldDB" id="A0AAD7HBC7"/>
<dbReference type="EMBL" id="JARJLG010000331">
    <property type="protein sequence ID" value="KAJ7716467.1"/>
    <property type="molecule type" value="Genomic_DNA"/>
</dbReference>
<sequence>MRGQKLHNPEKRESHQPQGWHQAPGSVQSSPDKGGRLATGSKSSILSSRAANIRFELFCESEMKLEEKATRRRRAARCGGGASEQIEEMYRPRLVGHGKRERVASIGQFVREHIVHRKLLRPHNTTHIPTPNSAAHLAHHSDAHQPVLRDGTSVLLPGHPRENQLAHSEVVERTTKRTILRAALVNVESRVGGERRNPGARNPAVRDWGRASATGSCLRAIWRRTPSASDSQAGSTIVHTACSESRQVKIGVWTAHETRQRKTIWWQDSRKLECST</sequence>
<reference evidence="2" key="1">
    <citation type="submission" date="2023-03" db="EMBL/GenBank/DDBJ databases">
        <title>Massive genome expansion in bonnet fungi (Mycena s.s.) driven by repeated elements and novel gene families across ecological guilds.</title>
        <authorList>
            <consortium name="Lawrence Berkeley National Laboratory"/>
            <person name="Harder C.B."/>
            <person name="Miyauchi S."/>
            <person name="Viragh M."/>
            <person name="Kuo A."/>
            <person name="Thoen E."/>
            <person name="Andreopoulos B."/>
            <person name="Lu D."/>
            <person name="Skrede I."/>
            <person name="Drula E."/>
            <person name="Henrissat B."/>
            <person name="Morin E."/>
            <person name="Kohler A."/>
            <person name="Barry K."/>
            <person name="LaButti K."/>
            <person name="Morin E."/>
            <person name="Salamov A."/>
            <person name="Lipzen A."/>
            <person name="Mereny Z."/>
            <person name="Hegedus B."/>
            <person name="Baldrian P."/>
            <person name="Stursova M."/>
            <person name="Weitz H."/>
            <person name="Taylor A."/>
            <person name="Grigoriev I.V."/>
            <person name="Nagy L.G."/>
            <person name="Martin F."/>
            <person name="Kauserud H."/>
        </authorList>
    </citation>
    <scope>NUCLEOTIDE SEQUENCE</scope>
    <source>
        <strain evidence="2">CBHHK188m</strain>
    </source>
</reference>
<keyword evidence="3" id="KW-1185">Reference proteome</keyword>
<evidence type="ECO:0000313" key="2">
    <source>
        <dbReference type="EMBL" id="KAJ7716467.1"/>
    </source>
</evidence>
<dbReference type="Proteomes" id="UP001215280">
    <property type="component" value="Unassembled WGS sequence"/>
</dbReference>
<comment type="caution">
    <text evidence="2">The sequence shown here is derived from an EMBL/GenBank/DDBJ whole genome shotgun (WGS) entry which is preliminary data.</text>
</comment>
<accession>A0AAD7HBC7</accession>
<proteinExistence type="predicted"/>